<dbReference type="RefSeq" id="WP_134072138.1">
    <property type="nucleotide sequence ID" value="NZ_PECH01000008.1"/>
</dbReference>
<dbReference type="EMBL" id="PECH01000008">
    <property type="protein sequence ID" value="TDZ79670.1"/>
    <property type="molecule type" value="Genomic_DNA"/>
</dbReference>
<protein>
    <submittedName>
        <fullName evidence="2">Uncharacterized protein</fullName>
    </submittedName>
</protein>
<gene>
    <name evidence="2" type="ORF">DE4585_03418</name>
</gene>
<sequence length="186" mass="20134">MSQLPIWVTVATSGAAGAIVTVLVNRFVVGPRPDLRLSSSTALVEDMERITRKNEGNFTGMDWMPLGWVRLTNHGDGTAHAVKLTGERCRPRVWIGDSGVKPYAGQLVEADYPLWSNTIAAIEPGESVNVCVVARHDPSQAKPTVTAAWPRLAGRRWAGSRTSTFDFATSRQVEYGMPGQTALGEA</sequence>
<keyword evidence="1" id="KW-1133">Transmembrane helix</keyword>
<keyword evidence="1" id="KW-0812">Transmembrane</keyword>
<dbReference type="Proteomes" id="UP000295117">
    <property type="component" value="Unassembled WGS sequence"/>
</dbReference>
<evidence type="ECO:0000256" key="1">
    <source>
        <dbReference type="SAM" id="Phobius"/>
    </source>
</evidence>
<comment type="caution">
    <text evidence="2">The sequence shown here is derived from an EMBL/GenBank/DDBJ whole genome shotgun (WGS) entry which is preliminary data.</text>
</comment>
<proteinExistence type="predicted"/>
<organism evidence="2 3">
    <name type="scientific">Mycobacteroides salmoniphilum</name>
    <dbReference type="NCBI Taxonomy" id="404941"/>
    <lineage>
        <taxon>Bacteria</taxon>
        <taxon>Bacillati</taxon>
        <taxon>Actinomycetota</taxon>
        <taxon>Actinomycetes</taxon>
        <taxon>Mycobacteriales</taxon>
        <taxon>Mycobacteriaceae</taxon>
        <taxon>Mycobacteroides</taxon>
    </lineage>
</organism>
<accession>A0A4R8RYX9</accession>
<evidence type="ECO:0000313" key="2">
    <source>
        <dbReference type="EMBL" id="TDZ79670.1"/>
    </source>
</evidence>
<evidence type="ECO:0000313" key="3">
    <source>
        <dbReference type="Proteomes" id="UP000295117"/>
    </source>
</evidence>
<reference evidence="2 3" key="1">
    <citation type="journal article" date="2019" name="Sci. Rep.">
        <title>Extended insight into the Mycobacterium chelonae-abscessus complex through whole genome sequencing of Mycobacterium salmoniphilum outbreak and Mycobacterium salmoniphilum-like strains.</title>
        <authorList>
            <person name="Behra P.R.K."/>
            <person name="Das S."/>
            <person name="Pettersson B.M.F."/>
            <person name="Shirreff L."/>
            <person name="DuCote T."/>
            <person name="Jacobsson K.G."/>
            <person name="Ennis D.G."/>
            <person name="Kirsebom L.A."/>
        </authorList>
    </citation>
    <scope>NUCLEOTIDE SEQUENCE [LARGE SCALE GENOMIC DNA]</scope>
    <source>
        <strain evidence="2 3">DE 4585</strain>
    </source>
</reference>
<feature type="transmembrane region" description="Helical" evidence="1">
    <location>
        <begin position="6"/>
        <end position="29"/>
    </location>
</feature>
<name>A0A4R8RYX9_9MYCO</name>
<dbReference type="AlphaFoldDB" id="A0A4R8RYX9"/>
<keyword evidence="1" id="KW-0472">Membrane</keyword>